<evidence type="ECO:0000256" key="4">
    <source>
        <dbReference type="ARBA" id="ARBA00023125"/>
    </source>
</evidence>
<dbReference type="Pfam" id="PF03704">
    <property type="entry name" value="BTAD"/>
    <property type="match status" value="1"/>
</dbReference>
<comment type="similarity">
    <text evidence="1">Belongs to the AfsR/DnrI/RedD regulatory family.</text>
</comment>
<protein>
    <submittedName>
        <fullName evidence="9">AfsR/SARP family transcriptional regulator</fullName>
    </submittedName>
</protein>
<dbReference type="Gene3D" id="3.40.50.300">
    <property type="entry name" value="P-loop containing nucleotide triphosphate hydrolases"/>
    <property type="match status" value="1"/>
</dbReference>
<dbReference type="InterPro" id="IPR001867">
    <property type="entry name" value="OmpR/PhoB-type_DNA-bd"/>
</dbReference>
<evidence type="ECO:0000256" key="2">
    <source>
        <dbReference type="ARBA" id="ARBA00023012"/>
    </source>
</evidence>
<feature type="compositionally biased region" description="Low complexity" evidence="7">
    <location>
        <begin position="240"/>
        <end position="259"/>
    </location>
</feature>
<organism evidence="9 10">
    <name type="scientific">Streptomyces galbus</name>
    <dbReference type="NCBI Taxonomy" id="33898"/>
    <lineage>
        <taxon>Bacteria</taxon>
        <taxon>Bacillati</taxon>
        <taxon>Actinomycetota</taxon>
        <taxon>Actinomycetes</taxon>
        <taxon>Kitasatosporales</taxon>
        <taxon>Streptomycetaceae</taxon>
        <taxon>Streptomyces</taxon>
    </lineage>
</organism>
<reference evidence="9 10" key="1">
    <citation type="submission" date="2019-04" db="EMBL/GenBank/DDBJ databases">
        <title>Streptomyces lasaliensis sp.nov., an Actinomycete isolated from soil which produces the polyether antibiotic lasalocid.</title>
        <authorList>
            <person name="Erwin G."/>
            <person name="Haber C."/>
        </authorList>
    </citation>
    <scope>NUCLEOTIDE SEQUENCE [LARGE SCALE GENOMIC DNA]</scope>
    <source>
        <strain evidence="9 10">DSM 40089</strain>
    </source>
</reference>
<dbReference type="Proteomes" id="UP000308632">
    <property type="component" value="Unassembled WGS sequence"/>
</dbReference>
<dbReference type="SMART" id="SM01043">
    <property type="entry name" value="BTAD"/>
    <property type="match status" value="1"/>
</dbReference>
<dbReference type="InterPro" id="IPR016032">
    <property type="entry name" value="Sig_transdc_resp-reg_C-effctor"/>
</dbReference>
<dbReference type="Gene3D" id="1.25.40.10">
    <property type="entry name" value="Tetratricopeptide repeat domain"/>
    <property type="match status" value="2"/>
</dbReference>
<dbReference type="PROSITE" id="PS51755">
    <property type="entry name" value="OMPR_PHOB"/>
    <property type="match status" value="1"/>
</dbReference>
<feature type="DNA-binding region" description="OmpR/PhoB-type" evidence="6">
    <location>
        <begin position="1"/>
        <end position="90"/>
    </location>
</feature>
<evidence type="ECO:0000256" key="6">
    <source>
        <dbReference type="PROSITE-ProRule" id="PRU01091"/>
    </source>
</evidence>
<dbReference type="InterPro" id="IPR011990">
    <property type="entry name" value="TPR-like_helical_dom_sf"/>
</dbReference>
<evidence type="ECO:0000256" key="5">
    <source>
        <dbReference type="ARBA" id="ARBA00023163"/>
    </source>
</evidence>
<dbReference type="GO" id="GO:0006355">
    <property type="term" value="P:regulation of DNA-templated transcription"/>
    <property type="evidence" value="ECO:0007669"/>
    <property type="project" value="InterPro"/>
</dbReference>
<dbReference type="SMART" id="SM00862">
    <property type="entry name" value="Trans_reg_C"/>
    <property type="match status" value="1"/>
</dbReference>
<comment type="caution">
    <text evidence="9">The sequence shown here is derived from an EMBL/GenBank/DDBJ whole genome shotgun (WGS) entry which is preliminary data.</text>
</comment>
<dbReference type="SUPFAM" id="SSF46894">
    <property type="entry name" value="C-terminal effector domain of the bipartite response regulators"/>
    <property type="match status" value="1"/>
</dbReference>
<dbReference type="InterPro" id="IPR027417">
    <property type="entry name" value="P-loop_NTPase"/>
</dbReference>
<feature type="compositionally biased region" description="Pro residues" evidence="7">
    <location>
        <begin position="260"/>
        <end position="286"/>
    </location>
</feature>
<dbReference type="FunFam" id="1.25.40.10:FF:000222">
    <property type="entry name" value="SARP family transcriptional regulator"/>
    <property type="match status" value="1"/>
</dbReference>
<dbReference type="PANTHER" id="PTHR47691:SF3">
    <property type="entry name" value="HTH-TYPE TRANSCRIPTIONAL REGULATOR RV0890C-RELATED"/>
    <property type="match status" value="1"/>
</dbReference>
<proteinExistence type="inferred from homology"/>
<evidence type="ECO:0000313" key="10">
    <source>
        <dbReference type="Proteomes" id="UP000308632"/>
    </source>
</evidence>
<feature type="region of interest" description="Disordered" evidence="7">
    <location>
        <begin position="240"/>
        <end position="294"/>
    </location>
</feature>
<keyword evidence="2" id="KW-0902">Two-component regulatory system</keyword>
<feature type="domain" description="OmpR/PhoB-type" evidence="8">
    <location>
        <begin position="1"/>
        <end position="90"/>
    </location>
</feature>
<gene>
    <name evidence="9" type="ORF">E4U92_29495</name>
</gene>
<feature type="region of interest" description="Disordered" evidence="7">
    <location>
        <begin position="1091"/>
        <end position="1129"/>
    </location>
</feature>
<dbReference type="PANTHER" id="PTHR47691">
    <property type="entry name" value="REGULATOR-RELATED"/>
    <property type="match status" value="1"/>
</dbReference>
<name>A0A4U5WU85_STRGB</name>
<dbReference type="GO" id="GO:0000160">
    <property type="term" value="P:phosphorelay signal transduction system"/>
    <property type="evidence" value="ECO:0007669"/>
    <property type="project" value="UniProtKB-KW"/>
</dbReference>
<dbReference type="InterPro" id="IPR058852">
    <property type="entry name" value="HTH_77"/>
</dbReference>
<dbReference type="Pfam" id="PF25872">
    <property type="entry name" value="HTH_77"/>
    <property type="match status" value="1"/>
</dbReference>
<accession>A0A4U5WU85</accession>
<dbReference type="EMBL" id="SZPR01000027">
    <property type="protein sequence ID" value="TKT05969.1"/>
    <property type="molecule type" value="Genomic_DNA"/>
</dbReference>
<dbReference type="InterPro" id="IPR005158">
    <property type="entry name" value="BTAD"/>
</dbReference>
<keyword evidence="4 6" id="KW-0238">DNA-binding</keyword>
<evidence type="ECO:0000259" key="8">
    <source>
        <dbReference type="PROSITE" id="PS51755"/>
    </source>
</evidence>
<evidence type="ECO:0000313" key="9">
    <source>
        <dbReference type="EMBL" id="TKT05969.1"/>
    </source>
</evidence>
<dbReference type="CDD" id="cd15831">
    <property type="entry name" value="BTAD"/>
    <property type="match status" value="1"/>
</dbReference>
<evidence type="ECO:0000256" key="7">
    <source>
        <dbReference type="SAM" id="MobiDB-lite"/>
    </source>
</evidence>
<dbReference type="InterPro" id="IPR036388">
    <property type="entry name" value="WH-like_DNA-bd_sf"/>
</dbReference>
<dbReference type="SUPFAM" id="SSF48452">
    <property type="entry name" value="TPR-like"/>
    <property type="match status" value="2"/>
</dbReference>
<keyword evidence="3" id="KW-0805">Transcription regulation</keyword>
<dbReference type="SUPFAM" id="SSF52540">
    <property type="entry name" value="P-loop containing nucleoside triphosphate hydrolases"/>
    <property type="match status" value="1"/>
</dbReference>
<keyword evidence="5" id="KW-0804">Transcription</keyword>
<dbReference type="Pfam" id="PF00486">
    <property type="entry name" value="Trans_reg_C"/>
    <property type="match status" value="1"/>
</dbReference>
<feature type="compositionally biased region" description="Basic and acidic residues" evidence="7">
    <location>
        <begin position="1099"/>
        <end position="1128"/>
    </location>
</feature>
<dbReference type="RefSeq" id="WP_137303496.1">
    <property type="nucleotide sequence ID" value="NZ_BMVD01000006.1"/>
</dbReference>
<evidence type="ECO:0000256" key="3">
    <source>
        <dbReference type="ARBA" id="ARBA00023015"/>
    </source>
</evidence>
<evidence type="ECO:0000256" key="1">
    <source>
        <dbReference type="ARBA" id="ARBA00005820"/>
    </source>
</evidence>
<dbReference type="GO" id="GO:0003677">
    <property type="term" value="F:DNA binding"/>
    <property type="evidence" value="ECO:0007669"/>
    <property type="project" value="UniProtKB-UniRule"/>
</dbReference>
<dbReference type="AlphaFoldDB" id="A0A4U5WU85"/>
<dbReference type="Gene3D" id="1.10.10.10">
    <property type="entry name" value="Winged helix-like DNA-binding domain superfamily/Winged helix DNA-binding domain"/>
    <property type="match status" value="1"/>
</dbReference>
<sequence length="1157" mass="124234">MRYRILGVTQTADDQGTALSIPGARLRALLAALALRPGRTVPPEDLIDDIWTDAPPQDAHAALQALVGRLRRTVGKDGVTSEPGGYRLTATEDDVDLFVFERLVHDGTRALRHGDPRTAARALDDALALWRGPALADLPDRTPAARPDALRLEATRARAEADLLLGRAQEAVPRLTELTAAHPYDEPLHALLIRALRDTGRGADALAAYETARRALADGLGADPGRELRALHAELLQQAARADGGAATGPRAGTGERAPAPAPAPAPFLDPAAPLDPAPGPAPAPRHPVRTGNLRPRLTSFVGREPEIAAIRSELHRARLVTLTGPGGSGKTRLAEEAAAGLPQAWLVELAPLDRPEAVPGAVVSALGLRETVLLASELATPQDDPVALLVEYCAPRSELLILDNCEHVIGAAATLAETLLTRCPGLTILATSREPLGVPGESVRPVEPLLPGPAHRLFRERAAAVRPDAADVLRDEGAVAEICRRLDGLPLAIELAAARLRLLTPRQIADRLDDRFRLLTSGSRTVLPRQQTLRAVVDWSWDLLDEAERTVLRELSVFAGGWDLEAAEAVCSGPVAELVGALVDKSLVVAAPDARDGGMRYRMLETIHEYADERAAEVPALRTEAERRHRAWARSLAERADPLLRSAEQLPWIARLEAELDNIRVAIDRALAAGAEEEAGALCLAMGWFWWLRNYRHEGADWVDRTLRLGAALDVLGAHEGPGGDPSSGPAPGSRVPAELPALMARVDPVDAYLAHADDEEGHPRHAQRMNLRMLHVFLLSEAGDERMTREPRRQLFAGLLRARFERGGPDAARMPGLVWPITLFEHGGTTDVARVEVLGILDRAVANCRAHGGEWELACALMFRTHMVVDSPGGLLGVDEDLAELRDLARRVGDRWVRAQVSSAVGEAAMARGRSAEAESEYREALRLAYEVGAYTETPFLLARLAEIAYRAGDLAAARTALDEASESADRYGVADARAFVLLLRASIALDEEDTARARELCTEVRRVCGEGTPPPQFLVALNLVDAQVTAAESGPARGLPILAGTLRRAVADHCSEAVTAAVVDTAAELLADVGDLARAARLSAAADRLRGAHPRPRPEGARAERTARTAREGLGERSYAAERARGATLTPPDTLRLLEEAAGHHTCDHRVRSS</sequence>